<dbReference type="InterPro" id="IPR019587">
    <property type="entry name" value="Polyketide_cyclase/dehydratase"/>
</dbReference>
<proteinExistence type="predicted"/>
<dbReference type="InterPro" id="IPR023393">
    <property type="entry name" value="START-like_dom_sf"/>
</dbReference>
<dbReference type="RefSeq" id="WP_207324700.1">
    <property type="nucleotide sequence ID" value="NZ_CP071504.1"/>
</dbReference>
<evidence type="ECO:0000313" key="1">
    <source>
        <dbReference type="EMBL" id="QSX29607.1"/>
    </source>
</evidence>
<dbReference type="KEGG" id="scyp:JYB88_15625"/>
<dbReference type="CDD" id="cd07818">
    <property type="entry name" value="SRPBCC_1"/>
    <property type="match status" value="1"/>
</dbReference>
<protein>
    <submittedName>
        <fullName evidence="1">SRPBCC family protein</fullName>
    </submittedName>
</protein>
<keyword evidence="2" id="KW-1185">Reference proteome</keyword>
<accession>A0A975AJS3</accession>
<dbReference type="EMBL" id="CP071504">
    <property type="protein sequence ID" value="QSX29607.1"/>
    <property type="molecule type" value="Genomic_DNA"/>
</dbReference>
<name>A0A975AJS3_9GAMM</name>
<dbReference type="Proteomes" id="UP000663281">
    <property type="component" value="Chromosome"/>
</dbReference>
<dbReference type="SUPFAM" id="SSF55961">
    <property type="entry name" value="Bet v1-like"/>
    <property type="match status" value="1"/>
</dbReference>
<organism evidence="1 2">
    <name type="scientific">Shewanella cyperi</name>
    <dbReference type="NCBI Taxonomy" id="2814292"/>
    <lineage>
        <taxon>Bacteria</taxon>
        <taxon>Pseudomonadati</taxon>
        <taxon>Pseudomonadota</taxon>
        <taxon>Gammaproteobacteria</taxon>
        <taxon>Alteromonadales</taxon>
        <taxon>Shewanellaceae</taxon>
        <taxon>Shewanella</taxon>
    </lineage>
</organism>
<dbReference type="Pfam" id="PF10604">
    <property type="entry name" value="Polyketide_cyc2"/>
    <property type="match status" value="1"/>
</dbReference>
<reference evidence="1 2" key="1">
    <citation type="submission" date="2021-03" db="EMBL/GenBank/DDBJ databases">
        <title>Novel species identification of genus Shewanella.</title>
        <authorList>
            <person name="Liu G."/>
            <person name="Zhang Q."/>
        </authorList>
    </citation>
    <scope>NUCLEOTIDE SEQUENCE [LARGE SCALE GENOMIC DNA]</scope>
    <source>
        <strain evidence="1 2">FJAT-53726</strain>
    </source>
</reference>
<sequence length="177" mass="20089">MLKKILLFLLLLCAIPLVAALFIRKEYAVTTSIVIDKPVVEVYDYVKYLKNQNKYSKWAKMDPKARLSFRGTDGTVGFVSAWDSDNPDVGRGEQEITAMVPNKRIDYELRFLTPFEATDLAFMTTDATAEGKTLVSWGFRGHMDYPMNLMLVLMDFETMIADDLNTGLGNLKTLLEQ</sequence>
<evidence type="ECO:0000313" key="2">
    <source>
        <dbReference type="Proteomes" id="UP000663281"/>
    </source>
</evidence>
<dbReference type="AlphaFoldDB" id="A0A975AJS3"/>
<gene>
    <name evidence="1" type="ORF">JYB88_15625</name>
</gene>
<dbReference type="Gene3D" id="3.30.530.20">
    <property type="match status" value="1"/>
</dbReference>